<sequence>MKLSTKIALMFTCTLLVSFSILAWLSYQGSKALLADNIKTKMVQTTGIATRALQEKLQDIERTNDMLAMLVKDKLDKQYAKTELAAAIIPFLQNNSTYNSVSIIHQKTALREILRIQTGPNQKIHAVEPNELNNLTHIPLFVEATKIYAGEIYVSPVSTHYDRIVHHESTPYVFIVYPLNLKSDESTSLLFTIDIKALMEKATSLMDDPTTFMIANTNGDYLLHPDRDKQFSFMRGKVEQVQNDYPNALTTVNHGHSSFFELNTNTKDNSLYYASFALAEFQIHQTSSAYILGHVRQDSIGSLWRENTIKSVLITTMVLLSIASVLSFSLFRYVTLPLTHIASFAQRITLGKKTTPYQYNQRDEIGDVAQALNYLQNNLNVQYEKLKNSEQKFQELARKDDLTGLPNRKDFSVRLENEIQHHRINQLHFALLFVDVNNFKLVNDHIGHHAGDELLKKIAHVLAGELRSSDLVCRHGGDEFIILLSNLRQLTIIHTICDKLHQSMERLVGCERLHHQNLSLSIGVAIYPESSSQPIELIQLADKAMYEAKKNGHAQTYWHTPFR</sequence>
<name>A0A3G4V5R6_9VIBR</name>
<dbReference type="SMART" id="SM00304">
    <property type="entry name" value="HAMP"/>
    <property type="match status" value="1"/>
</dbReference>
<dbReference type="PROSITE" id="PS50885">
    <property type="entry name" value="HAMP"/>
    <property type="match status" value="1"/>
</dbReference>
<reference evidence="7 8" key="1">
    <citation type="submission" date="2018-11" db="EMBL/GenBank/DDBJ databases">
        <title>Complete Genome Sequence of Vbrio mediterranei 117-T6: a Potential Pathogen Bacteria Isolated from the Conchocelis of Pyropia.</title>
        <authorList>
            <person name="Liu Q."/>
        </authorList>
    </citation>
    <scope>NUCLEOTIDE SEQUENCE [LARGE SCALE GENOMIC DNA]</scope>
    <source>
        <strain evidence="7 8">117-T6</strain>
    </source>
</reference>
<keyword evidence="4" id="KW-0472">Membrane</keyword>
<dbReference type="GO" id="GO:0005886">
    <property type="term" value="C:plasma membrane"/>
    <property type="evidence" value="ECO:0007669"/>
    <property type="project" value="UniProtKB-SubCell"/>
</dbReference>
<dbReference type="Gene3D" id="6.10.340.10">
    <property type="match status" value="1"/>
</dbReference>
<gene>
    <name evidence="7" type="ORF">ECB94_01505</name>
</gene>
<comment type="subcellular location">
    <subcellularLocation>
        <location evidence="2">Cell inner membrane</location>
    </subcellularLocation>
</comment>
<dbReference type="SMART" id="SM00267">
    <property type="entry name" value="GGDEF"/>
    <property type="match status" value="1"/>
</dbReference>
<dbReference type="Gene3D" id="3.30.70.270">
    <property type="match status" value="1"/>
</dbReference>
<protein>
    <submittedName>
        <fullName evidence="7">Sensor domain-containing diguanylate cyclase</fullName>
    </submittedName>
</protein>
<feature type="domain" description="GGDEF" evidence="6">
    <location>
        <begin position="427"/>
        <end position="561"/>
    </location>
</feature>
<evidence type="ECO:0000256" key="2">
    <source>
        <dbReference type="ARBA" id="ARBA00004533"/>
    </source>
</evidence>
<dbReference type="CDD" id="cd06225">
    <property type="entry name" value="HAMP"/>
    <property type="match status" value="1"/>
</dbReference>
<dbReference type="Pfam" id="PF00672">
    <property type="entry name" value="HAMP"/>
    <property type="match status" value="1"/>
</dbReference>
<dbReference type="CDD" id="cd01949">
    <property type="entry name" value="GGDEF"/>
    <property type="match status" value="1"/>
</dbReference>
<evidence type="ECO:0000256" key="1">
    <source>
        <dbReference type="ARBA" id="ARBA00001946"/>
    </source>
</evidence>
<dbReference type="FunFam" id="3.30.70.270:FF:000001">
    <property type="entry name" value="Diguanylate cyclase domain protein"/>
    <property type="match status" value="1"/>
</dbReference>
<keyword evidence="4" id="KW-0812">Transmembrane</keyword>
<dbReference type="PROSITE" id="PS50887">
    <property type="entry name" value="GGDEF"/>
    <property type="match status" value="1"/>
</dbReference>
<dbReference type="GO" id="GO:0003824">
    <property type="term" value="F:catalytic activity"/>
    <property type="evidence" value="ECO:0007669"/>
    <property type="project" value="UniProtKB-ARBA"/>
</dbReference>
<accession>A0A3G4V5R6</accession>
<dbReference type="NCBIfam" id="TIGR00254">
    <property type="entry name" value="GGDEF"/>
    <property type="match status" value="1"/>
</dbReference>
<feature type="domain" description="HAMP" evidence="5">
    <location>
        <begin position="332"/>
        <end position="384"/>
    </location>
</feature>
<dbReference type="InterPro" id="IPR029787">
    <property type="entry name" value="Nucleotide_cyclase"/>
</dbReference>
<dbReference type="SUPFAM" id="SSF158472">
    <property type="entry name" value="HAMP domain-like"/>
    <property type="match status" value="1"/>
</dbReference>
<dbReference type="RefSeq" id="WP_124939817.1">
    <property type="nucleotide sequence ID" value="NZ_CP033577.1"/>
</dbReference>
<dbReference type="GO" id="GO:0007165">
    <property type="term" value="P:signal transduction"/>
    <property type="evidence" value="ECO:0007669"/>
    <property type="project" value="InterPro"/>
</dbReference>
<dbReference type="InterPro" id="IPR043128">
    <property type="entry name" value="Rev_trsase/Diguanyl_cyclase"/>
</dbReference>
<dbReference type="SUPFAM" id="SSF103190">
    <property type="entry name" value="Sensory domain-like"/>
    <property type="match status" value="2"/>
</dbReference>
<dbReference type="PANTHER" id="PTHR46663">
    <property type="entry name" value="DIGUANYLATE CYCLASE DGCT-RELATED"/>
    <property type="match status" value="1"/>
</dbReference>
<dbReference type="InterPro" id="IPR052163">
    <property type="entry name" value="DGC-Regulatory_Protein"/>
</dbReference>
<evidence type="ECO:0000313" key="8">
    <source>
        <dbReference type="Proteomes" id="UP000279760"/>
    </source>
</evidence>
<feature type="transmembrane region" description="Helical" evidence="4">
    <location>
        <begin position="7"/>
        <end position="27"/>
    </location>
</feature>
<proteinExistence type="predicted"/>
<dbReference type="PANTHER" id="PTHR46663:SF2">
    <property type="entry name" value="GGDEF DOMAIN-CONTAINING PROTEIN"/>
    <property type="match status" value="1"/>
</dbReference>
<dbReference type="Pfam" id="PF21623">
    <property type="entry name" value="HK_sensor_dom_bact"/>
    <property type="match status" value="1"/>
</dbReference>
<organism evidence="7 8">
    <name type="scientific">Vibrio mediterranei</name>
    <dbReference type="NCBI Taxonomy" id="689"/>
    <lineage>
        <taxon>Bacteria</taxon>
        <taxon>Pseudomonadati</taxon>
        <taxon>Pseudomonadota</taxon>
        <taxon>Gammaproteobacteria</taxon>
        <taxon>Vibrionales</taxon>
        <taxon>Vibrionaceae</taxon>
        <taxon>Vibrio</taxon>
    </lineage>
</organism>
<keyword evidence="3" id="KW-0175">Coiled coil</keyword>
<dbReference type="Gene3D" id="3.30.450.20">
    <property type="entry name" value="PAS domain"/>
    <property type="match status" value="1"/>
</dbReference>
<evidence type="ECO:0000313" key="7">
    <source>
        <dbReference type="EMBL" id="AYV20050.1"/>
    </source>
</evidence>
<feature type="coiled-coil region" evidence="3">
    <location>
        <begin position="372"/>
        <end position="399"/>
    </location>
</feature>
<dbReference type="InterPro" id="IPR029151">
    <property type="entry name" value="Sensor-like_sf"/>
</dbReference>
<evidence type="ECO:0000256" key="3">
    <source>
        <dbReference type="SAM" id="Coils"/>
    </source>
</evidence>
<comment type="cofactor">
    <cofactor evidence="1">
        <name>Mg(2+)</name>
        <dbReference type="ChEBI" id="CHEBI:18420"/>
    </cofactor>
</comment>
<dbReference type="SUPFAM" id="SSF55073">
    <property type="entry name" value="Nucleotide cyclase"/>
    <property type="match status" value="1"/>
</dbReference>
<dbReference type="InterPro" id="IPR048760">
    <property type="entry name" value="VP0354-like_sensor_dom"/>
</dbReference>
<evidence type="ECO:0000259" key="6">
    <source>
        <dbReference type="PROSITE" id="PS50887"/>
    </source>
</evidence>
<dbReference type="InterPro" id="IPR003660">
    <property type="entry name" value="HAMP_dom"/>
</dbReference>
<evidence type="ECO:0000259" key="5">
    <source>
        <dbReference type="PROSITE" id="PS50885"/>
    </source>
</evidence>
<dbReference type="Proteomes" id="UP000279760">
    <property type="component" value="Chromosome 1"/>
</dbReference>
<dbReference type="EMBL" id="CP033577">
    <property type="protein sequence ID" value="AYV20050.1"/>
    <property type="molecule type" value="Genomic_DNA"/>
</dbReference>
<dbReference type="AlphaFoldDB" id="A0A3G4V5R6"/>
<dbReference type="InterPro" id="IPR000160">
    <property type="entry name" value="GGDEF_dom"/>
</dbReference>
<evidence type="ECO:0000256" key="4">
    <source>
        <dbReference type="SAM" id="Phobius"/>
    </source>
</evidence>
<keyword evidence="4" id="KW-1133">Transmembrane helix</keyword>
<dbReference type="Pfam" id="PF00990">
    <property type="entry name" value="GGDEF"/>
    <property type="match status" value="1"/>
</dbReference>